<dbReference type="Proteomes" id="UP000829494">
    <property type="component" value="Chromosome"/>
</dbReference>
<proteinExistence type="predicted"/>
<dbReference type="RefSeq" id="WP_003980803.1">
    <property type="nucleotide sequence ID" value="NZ_CP043497.1"/>
</dbReference>
<evidence type="ECO:0000313" key="2">
    <source>
        <dbReference type="Proteomes" id="UP000829494"/>
    </source>
</evidence>
<dbReference type="NCBIfam" id="NF041823">
    <property type="entry name" value="daptide_RRE"/>
    <property type="match status" value="1"/>
</dbReference>
<dbReference type="InterPro" id="IPR049693">
    <property type="entry name" value="Daptide_RRE"/>
</dbReference>
<dbReference type="GeneID" id="66859666"/>
<evidence type="ECO:0000313" key="1">
    <source>
        <dbReference type="EMBL" id="UNZ01258.1"/>
    </source>
</evidence>
<protein>
    <submittedName>
        <fullName evidence="1">Uncharacterized protein</fullName>
    </submittedName>
</protein>
<dbReference type="EMBL" id="CP094298">
    <property type="protein sequence ID" value="UNZ01258.1"/>
    <property type="molecule type" value="Genomic_DNA"/>
</dbReference>
<name>A0ABY3YTI6_STRRM</name>
<gene>
    <name evidence="1" type="ORF">SRIMR7_03820</name>
</gene>
<organism evidence="1 2">
    <name type="scientific">Streptomyces rimosus subsp. rimosus</name>
    <dbReference type="NCBI Taxonomy" id="132474"/>
    <lineage>
        <taxon>Bacteria</taxon>
        <taxon>Bacillati</taxon>
        <taxon>Actinomycetota</taxon>
        <taxon>Actinomycetes</taxon>
        <taxon>Kitasatosporales</taxon>
        <taxon>Streptomycetaceae</taxon>
        <taxon>Streptomyces</taxon>
    </lineage>
</organism>
<sequence>MSAVKQHLMSWATGRAGRFPGGRESALTVVLEDPRHLSVLLGSDVVDARTMVFAPGHTGGTDGPVIVGYEGSLSEPGAEFSHDPGFYLQIQAYGISQYMSVVGPTLVRVADGTDFEIYLRDADRARHEGVFAEFLTNPVIQLADLPALGAGSQGDGPVLRLHVGQYGELSTSPGGRRLGTVGDSLCQVVAEWTRVNSETAQPCAVCLGGALPESTRSSALADRPWLGRYLAALHGIRDLRARGLNITGVSGFGRRLVTALGELPDMADAVDPALPLLMWTDDSVYAHSASHGRSFQLDRGTAEVAEALLVCGSVEAAARFASRENLELVRALFDRAGIELGSRVLSAART</sequence>
<accession>A0ABY3YTI6</accession>
<keyword evidence="2" id="KW-1185">Reference proteome</keyword>
<reference evidence="1 2" key="1">
    <citation type="submission" date="2022-03" db="EMBL/GenBank/DDBJ databases">
        <title>Complete genome of Streptomyces rimosus ssp. rimosus R7 (=ATCC 10970).</title>
        <authorList>
            <person name="Beganovic S."/>
            <person name="Ruckert C."/>
            <person name="Busche T."/>
            <person name="Kalinowski J."/>
            <person name="Wittmann C."/>
        </authorList>
    </citation>
    <scope>NUCLEOTIDE SEQUENCE [LARGE SCALE GENOMIC DNA]</scope>
    <source>
        <strain evidence="1 2">R7</strain>
    </source>
</reference>